<accession>A0A9P4K0R1</accession>
<reference evidence="2" key="1">
    <citation type="journal article" date="2020" name="Stud. Mycol.">
        <title>101 Dothideomycetes genomes: A test case for predicting lifestyles and emergence of pathogens.</title>
        <authorList>
            <person name="Haridas S."/>
            <person name="Albert R."/>
            <person name="Binder M."/>
            <person name="Bloem J."/>
            <person name="LaButti K."/>
            <person name="Salamov A."/>
            <person name="Andreopoulos B."/>
            <person name="Baker S."/>
            <person name="Barry K."/>
            <person name="Bills G."/>
            <person name="Bluhm B."/>
            <person name="Cannon C."/>
            <person name="Castanera R."/>
            <person name="Culley D."/>
            <person name="Daum C."/>
            <person name="Ezra D."/>
            <person name="Gonzalez J."/>
            <person name="Henrissat B."/>
            <person name="Kuo A."/>
            <person name="Liang C."/>
            <person name="Lipzen A."/>
            <person name="Lutzoni F."/>
            <person name="Magnuson J."/>
            <person name="Mondo S."/>
            <person name="Nolan M."/>
            <person name="Ohm R."/>
            <person name="Pangilinan J."/>
            <person name="Park H.-J."/>
            <person name="Ramirez L."/>
            <person name="Alfaro M."/>
            <person name="Sun H."/>
            <person name="Tritt A."/>
            <person name="Yoshinaga Y."/>
            <person name="Zwiers L.-H."/>
            <person name="Turgeon B."/>
            <person name="Goodwin S."/>
            <person name="Spatafora J."/>
            <person name="Crous P."/>
            <person name="Grigoriev I."/>
        </authorList>
    </citation>
    <scope>NUCLEOTIDE SEQUENCE [LARGE SCALE GENOMIC DNA]</scope>
    <source>
        <strain evidence="2">CBS 304.66</strain>
    </source>
</reference>
<name>A0A9P4K0R1_9PLEO</name>
<sequence>MPPDKPFLPTLTPFPGPNLYRNKKFPRLHLLTCGHIIETVGTHDDRQPCGETCTGYTALYRRNRKPFLCRLCVAESVGITYCNWKTALEQRAKELNIDARYLAQVIVHKKPWFPNDLTERPARSDMLTAFPYVYLGKCTFQRVAVYESIRKAFDEKTAGWVTTPKYSGRWDIWWEGFGGEAG</sequence>
<dbReference type="Proteomes" id="UP000800093">
    <property type="component" value="Unassembled WGS sequence"/>
</dbReference>
<organism evidence="1 2">
    <name type="scientific">Lojkania enalia</name>
    <dbReference type="NCBI Taxonomy" id="147567"/>
    <lineage>
        <taxon>Eukaryota</taxon>
        <taxon>Fungi</taxon>
        <taxon>Dikarya</taxon>
        <taxon>Ascomycota</taxon>
        <taxon>Pezizomycotina</taxon>
        <taxon>Dothideomycetes</taxon>
        <taxon>Pleosporomycetidae</taxon>
        <taxon>Pleosporales</taxon>
        <taxon>Pleosporales incertae sedis</taxon>
        <taxon>Lojkania</taxon>
    </lineage>
</organism>
<evidence type="ECO:0000313" key="2">
    <source>
        <dbReference type="Proteomes" id="UP000800093"/>
    </source>
</evidence>
<proteinExistence type="predicted"/>
<dbReference type="AlphaFoldDB" id="A0A9P4K0R1"/>
<gene>
    <name evidence="1" type="ORF">CC78DRAFT_72301</name>
</gene>
<keyword evidence="2" id="KW-1185">Reference proteome</keyword>
<dbReference type="EMBL" id="ML986712">
    <property type="protein sequence ID" value="KAF2259325.1"/>
    <property type="molecule type" value="Genomic_DNA"/>
</dbReference>
<protein>
    <submittedName>
        <fullName evidence="1">Uncharacterized protein</fullName>
    </submittedName>
</protein>
<comment type="caution">
    <text evidence="1">The sequence shown here is derived from an EMBL/GenBank/DDBJ whole genome shotgun (WGS) entry which is preliminary data.</text>
</comment>
<evidence type="ECO:0000313" key="1">
    <source>
        <dbReference type="EMBL" id="KAF2259325.1"/>
    </source>
</evidence>